<dbReference type="GO" id="GO:0016020">
    <property type="term" value="C:membrane"/>
    <property type="evidence" value="ECO:0007669"/>
    <property type="project" value="UniProtKB-SubCell"/>
</dbReference>
<keyword evidence="11" id="KW-0175">Coiled coil</keyword>
<keyword evidence="10 14" id="KW-0407">Ion channel</keyword>
<dbReference type="InterPro" id="IPR047871">
    <property type="entry name" value="K_chnl_Slo-like"/>
</dbReference>
<keyword evidence="9 12" id="KW-0472">Membrane</keyword>
<dbReference type="EMBL" id="WKJJ01000001">
    <property type="protein sequence ID" value="MRV70362.1"/>
    <property type="molecule type" value="Genomic_DNA"/>
</dbReference>
<keyword evidence="6" id="KW-0630">Potassium</keyword>
<dbReference type="PANTHER" id="PTHR10027:SF10">
    <property type="entry name" value="SLOWPOKE 2, ISOFORM D"/>
    <property type="match status" value="1"/>
</dbReference>
<protein>
    <submittedName>
        <fullName evidence="14">Two pore domain potassium channel family protein</fullName>
    </submittedName>
</protein>
<feature type="transmembrane region" description="Helical" evidence="12">
    <location>
        <begin position="68"/>
        <end position="86"/>
    </location>
</feature>
<evidence type="ECO:0000256" key="9">
    <source>
        <dbReference type="ARBA" id="ARBA00023136"/>
    </source>
</evidence>
<dbReference type="InterPro" id="IPR013099">
    <property type="entry name" value="K_chnl_dom"/>
</dbReference>
<keyword evidence="15" id="KW-1185">Reference proteome</keyword>
<dbReference type="AlphaFoldDB" id="A0A7X2IHY7"/>
<comment type="subcellular location">
    <subcellularLocation>
        <location evidence="1">Membrane</location>
        <topology evidence="1">Multi-pass membrane protein</topology>
    </subcellularLocation>
</comment>
<evidence type="ECO:0000256" key="1">
    <source>
        <dbReference type="ARBA" id="ARBA00004141"/>
    </source>
</evidence>
<feature type="domain" description="Potassium channel" evidence="13">
    <location>
        <begin position="132"/>
        <end position="204"/>
    </location>
</feature>
<evidence type="ECO:0000256" key="7">
    <source>
        <dbReference type="ARBA" id="ARBA00022989"/>
    </source>
</evidence>
<evidence type="ECO:0000256" key="5">
    <source>
        <dbReference type="ARBA" id="ARBA00022826"/>
    </source>
</evidence>
<reference evidence="14 15" key="1">
    <citation type="submission" date="2019-11" db="EMBL/GenBank/DDBJ databases">
        <title>Novel species isolated from a subtropical stream in China.</title>
        <authorList>
            <person name="Lu H."/>
        </authorList>
    </citation>
    <scope>NUCLEOTIDE SEQUENCE [LARGE SCALE GENOMIC DNA]</scope>
    <source>
        <strain evidence="14 15">FT92W</strain>
    </source>
</reference>
<evidence type="ECO:0000256" key="8">
    <source>
        <dbReference type="ARBA" id="ARBA00023065"/>
    </source>
</evidence>
<evidence type="ECO:0000256" key="4">
    <source>
        <dbReference type="ARBA" id="ARBA00022692"/>
    </source>
</evidence>
<proteinExistence type="predicted"/>
<feature type="coiled-coil region" evidence="11">
    <location>
        <begin position="213"/>
        <end position="247"/>
    </location>
</feature>
<feature type="transmembrane region" description="Helical" evidence="12">
    <location>
        <begin position="180"/>
        <end position="205"/>
    </location>
</feature>
<gene>
    <name evidence="14" type="ORF">GJ700_01330</name>
</gene>
<feature type="transmembrane region" description="Helical" evidence="12">
    <location>
        <begin position="12"/>
        <end position="29"/>
    </location>
</feature>
<keyword evidence="8" id="KW-0406">Ion transport</keyword>
<feature type="transmembrane region" description="Helical" evidence="12">
    <location>
        <begin position="124"/>
        <end position="145"/>
    </location>
</feature>
<dbReference type="Pfam" id="PF07885">
    <property type="entry name" value="Ion_trans_2"/>
    <property type="match status" value="1"/>
</dbReference>
<evidence type="ECO:0000256" key="10">
    <source>
        <dbReference type="ARBA" id="ARBA00023303"/>
    </source>
</evidence>
<accession>A0A7X2IHY7</accession>
<evidence type="ECO:0000256" key="6">
    <source>
        <dbReference type="ARBA" id="ARBA00022958"/>
    </source>
</evidence>
<sequence>MISSNIGKAGPWLQPVALLLTIPGFYLMLDAQTPAQRWAGQALYGMAALLLSLYLFKAAPRRHVRHAVHWRRIDLFLLAGIAGSIWPSAPPWTDAEWFLRLLVCAAISLRMVSLAVGHVGARSLAPTCGVSLAMLVIAGAGFYWLEPQVHSFADGVWLAFTTGATVGYGDIVPSTPASKVFAVFIVLLGYALLSVVTASIAALLIGEDERLIRRELHTDMRLLQQQIAELRKEIAAQRGAAADMRRDS</sequence>
<keyword evidence="3" id="KW-0633">Potassium transport</keyword>
<keyword evidence="2" id="KW-0813">Transport</keyword>
<dbReference type="GO" id="GO:0005267">
    <property type="term" value="F:potassium channel activity"/>
    <property type="evidence" value="ECO:0007669"/>
    <property type="project" value="UniProtKB-KW"/>
</dbReference>
<comment type="caution">
    <text evidence="14">The sequence shown here is derived from an EMBL/GenBank/DDBJ whole genome shotgun (WGS) entry which is preliminary data.</text>
</comment>
<feature type="transmembrane region" description="Helical" evidence="12">
    <location>
        <begin position="98"/>
        <end position="117"/>
    </location>
</feature>
<evidence type="ECO:0000256" key="2">
    <source>
        <dbReference type="ARBA" id="ARBA00022448"/>
    </source>
</evidence>
<dbReference type="SUPFAM" id="SSF81324">
    <property type="entry name" value="Voltage-gated potassium channels"/>
    <property type="match status" value="1"/>
</dbReference>
<name>A0A7X2IHY7_9BURK</name>
<keyword evidence="5" id="KW-0631">Potassium channel</keyword>
<feature type="transmembrane region" description="Helical" evidence="12">
    <location>
        <begin position="35"/>
        <end position="56"/>
    </location>
</feature>
<keyword evidence="7 12" id="KW-1133">Transmembrane helix</keyword>
<organism evidence="14 15">
    <name type="scientific">Pseudoduganella rivuli</name>
    <dbReference type="NCBI Taxonomy" id="2666085"/>
    <lineage>
        <taxon>Bacteria</taxon>
        <taxon>Pseudomonadati</taxon>
        <taxon>Pseudomonadota</taxon>
        <taxon>Betaproteobacteria</taxon>
        <taxon>Burkholderiales</taxon>
        <taxon>Oxalobacteraceae</taxon>
        <taxon>Telluria group</taxon>
        <taxon>Pseudoduganella</taxon>
    </lineage>
</organism>
<evidence type="ECO:0000259" key="13">
    <source>
        <dbReference type="Pfam" id="PF07885"/>
    </source>
</evidence>
<dbReference type="RefSeq" id="WP_154370843.1">
    <property type="nucleotide sequence ID" value="NZ_WKJJ01000001.1"/>
</dbReference>
<evidence type="ECO:0000313" key="15">
    <source>
        <dbReference type="Proteomes" id="UP000446768"/>
    </source>
</evidence>
<dbReference type="PANTHER" id="PTHR10027">
    <property type="entry name" value="CALCIUM-ACTIVATED POTASSIUM CHANNEL ALPHA CHAIN"/>
    <property type="match status" value="1"/>
</dbReference>
<dbReference type="Proteomes" id="UP000446768">
    <property type="component" value="Unassembled WGS sequence"/>
</dbReference>
<dbReference type="Gene3D" id="1.10.287.70">
    <property type="match status" value="1"/>
</dbReference>
<keyword evidence="4 12" id="KW-0812">Transmembrane</keyword>
<evidence type="ECO:0000256" key="3">
    <source>
        <dbReference type="ARBA" id="ARBA00022538"/>
    </source>
</evidence>
<evidence type="ECO:0000256" key="12">
    <source>
        <dbReference type="SAM" id="Phobius"/>
    </source>
</evidence>
<evidence type="ECO:0000256" key="11">
    <source>
        <dbReference type="SAM" id="Coils"/>
    </source>
</evidence>
<evidence type="ECO:0000313" key="14">
    <source>
        <dbReference type="EMBL" id="MRV70362.1"/>
    </source>
</evidence>